<accession>A0A0G0PL36</accession>
<feature type="repeat" description="TPR" evidence="3">
    <location>
        <begin position="464"/>
        <end position="497"/>
    </location>
</feature>
<proteinExistence type="predicted"/>
<dbReference type="SUPFAM" id="SSF48452">
    <property type="entry name" value="TPR-like"/>
    <property type="match status" value="1"/>
</dbReference>
<feature type="transmembrane region" description="Helical" evidence="4">
    <location>
        <begin position="12"/>
        <end position="30"/>
    </location>
</feature>
<feature type="repeat" description="TPR" evidence="3">
    <location>
        <begin position="499"/>
        <end position="532"/>
    </location>
</feature>
<feature type="repeat" description="TPR" evidence="3">
    <location>
        <begin position="567"/>
        <end position="600"/>
    </location>
</feature>
<dbReference type="SMART" id="SM00028">
    <property type="entry name" value="TPR"/>
    <property type="match status" value="5"/>
</dbReference>
<gene>
    <name evidence="5" type="ORF">UT12_C0003G0002</name>
</gene>
<keyword evidence="4" id="KW-1133">Transmembrane helix</keyword>
<feature type="transmembrane region" description="Helical" evidence="4">
    <location>
        <begin position="156"/>
        <end position="180"/>
    </location>
</feature>
<feature type="repeat" description="TPR" evidence="3">
    <location>
        <begin position="601"/>
        <end position="634"/>
    </location>
</feature>
<reference evidence="5 6" key="1">
    <citation type="journal article" date="2015" name="Nature">
        <title>rRNA introns, odd ribosomes, and small enigmatic genomes across a large radiation of phyla.</title>
        <authorList>
            <person name="Brown C.T."/>
            <person name="Hug L.A."/>
            <person name="Thomas B.C."/>
            <person name="Sharon I."/>
            <person name="Castelle C.J."/>
            <person name="Singh A."/>
            <person name="Wilkins M.J."/>
            <person name="Williams K.H."/>
            <person name="Banfield J.F."/>
        </authorList>
    </citation>
    <scope>NUCLEOTIDE SEQUENCE [LARGE SCALE GENOMIC DNA]</scope>
</reference>
<dbReference type="Gene3D" id="1.25.40.10">
    <property type="entry name" value="Tetratricopeptide repeat domain"/>
    <property type="match status" value="2"/>
</dbReference>
<evidence type="ECO:0000313" key="6">
    <source>
        <dbReference type="Proteomes" id="UP000034893"/>
    </source>
</evidence>
<evidence type="ECO:0000256" key="3">
    <source>
        <dbReference type="PROSITE-ProRule" id="PRU00339"/>
    </source>
</evidence>
<dbReference type="InterPro" id="IPR019734">
    <property type="entry name" value="TPR_rpt"/>
</dbReference>
<feature type="repeat" description="TPR" evidence="3">
    <location>
        <begin position="533"/>
        <end position="566"/>
    </location>
</feature>
<feature type="transmembrane region" description="Helical" evidence="4">
    <location>
        <begin position="192"/>
        <end position="220"/>
    </location>
</feature>
<evidence type="ECO:0000256" key="2">
    <source>
        <dbReference type="ARBA" id="ARBA00022803"/>
    </source>
</evidence>
<dbReference type="PANTHER" id="PTHR44227">
    <property type="match status" value="1"/>
</dbReference>
<evidence type="ECO:0000313" key="5">
    <source>
        <dbReference type="EMBL" id="KKQ90021.1"/>
    </source>
</evidence>
<dbReference type="PROSITE" id="PS50005">
    <property type="entry name" value="TPR"/>
    <property type="match status" value="5"/>
</dbReference>
<keyword evidence="4" id="KW-0472">Membrane</keyword>
<sequence>MPIIRLLFNTKFQLAIIILLTVGVYANTFGNQLVWDDKTFADWELTASFKSLPQFLKGALPHPHEGDYRLFKGIILTFDKVVFANSLFVFHLQAILIHLSATLLVYFLTKKIFELETINDKRETVLKVSSFQFPFSGLVAFLTALLFGVHPVHVEAVTFITSSTDILGISFLLAAFYFYIRARSEYQYRKKRLAISGLLALLAFASYEITFILPVLVILYDFCFPMKIKESAKERIFRHLYFWGILASYAVFRFGILKLTEKREFLENSFYLTMLAQAKAIWEYIQIIVFPLNLTINHKLPSGISSLHYVDYNAQSYLSQKITDLSFLFSAAVIIGAVAAAIFLYKRLPIVTFCIFWFFASMAIVSNIIPLGNFMTERYLFLASYGWSLLLAYMVSQVVTSKFNLTVKFSALSSYLSVLVMVLAVIGFTTILAFYSVKTYLRNRDWRDSFTLWSYELAKSPDSVLASNNLGNTYKDKGDLARAIQLYERAEAKNSRRLSKVNLNLGDAYWEDGRLEKALEQYQKAIEADKREPLAYYGLGRLYVQQKKTDLAIEAYTKTLDLNSLYYPAYIDLGAILAETGKLDRAIEKFTIAAKIKPEEALPHRNLAGVYKKQGKLDLAIAEYQMALKLDPGNEEIKKQLQETQIRRNIKINQNQQKETEN</sequence>
<protein>
    <submittedName>
        <fullName evidence="5">Uncharacterized protein</fullName>
    </submittedName>
</protein>
<dbReference type="Pfam" id="PF13432">
    <property type="entry name" value="TPR_16"/>
    <property type="match status" value="3"/>
</dbReference>
<evidence type="ECO:0000256" key="4">
    <source>
        <dbReference type="SAM" id="Phobius"/>
    </source>
</evidence>
<dbReference type="AlphaFoldDB" id="A0A0G0PL36"/>
<feature type="transmembrane region" description="Helical" evidence="4">
    <location>
        <begin position="130"/>
        <end position="150"/>
    </location>
</feature>
<dbReference type="PANTHER" id="PTHR44227:SF3">
    <property type="entry name" value="PROTEIN O-MANNOSYL-TRANSFERASE TMTC4"/>
    <property type="match status" value="1"/>
</dbReference>
<dbReference type="EMBL" id="LBVP01000003">
    <property type="protein sequence ID" value="KKQ90021.1"/>
    <property type="molecule type" value="Genomic_DNA"/>
</dbReference>
<feature type="transmembrane region" description="Helical" evidence="4">
    <location>
        <begin position="350"/>
        <end position="372"/>
    </location>
</feature>
<feature type="transmembrane region" description="Helical" evidence="4">
    <location>
        <begin position="88"/>
        <end position="109"/>
    </location>
</feature>
<dbReference type="InterPro" id="IPR052346">
    <property type="entry name" value="O-mannosyl-transferase_TMTC"/>
</dbReference>
<dbReference type="Proteomes" id="UP000034893">
    <property type="component" value="Unassembled WGS sequence"/>
</dbReference>
<evidence type="ECO:0000256" key="1">
    <source>
        <dbReference type="ARBA" id="ARBA00022737"/>
    </source>
</evidence>
<keyword evidence="2 3" id="KW-0802">TPR repeat</keyword>
<organism evidence="5 6">
    <name type="scientific">Candidatus Curtissbacteria bacterium GW2011_GWC2_38_9</name>
    <dbReference type="NCBI Taxonomy" id="1618414"/>
    <lineage>
        <taxon>Bacteria</taxon>
        <taxon>Candidatus Curtissiibacteriota</taxon>
    </lineage>
</organism>
<keyword evidence="4" id="KW-0812">Transmembrane</keyword>
<keyword evidence="1" id="KW-0677">Repeat</keyword>
<feature type="transmembrane region" description="Helical" evidence="4">
    <location>
        <begin position="379"/>
        <end position="395"/>
    </location>
</feature>
<name>A0A0G0PL36_9BACT</name>
<feature type="transmembrane region" description="Helical" evidence="4">
    <location>
        <begin position="240"/>
        <end position="257"/>
    </location>
</feature>
<feature type="transmembrane region" description="Helical" evidence="4">
    <location>
        <begin position="415"/>
        <end position="437"/>
    </location>
</feature>
<dbReference type="InterPro" id="IPR011990">
    <property type="entry name" value="TPR-like_helical_dom_sf"/>
</dbReference>
<dbReference type="PROSITE" id="PS50293">
    <property type="entry name" value="TPR_REGION"/>
    <property type="match status" value="1"/>
</dbReference>
<feature type="transmembrane region" description="Helical" evidence="4">
    <location>
        <begin position="325"/>
        <end position="344"/>
    </location>
</feature>
<comment type="caution">
    <text evidence="5">The sequence shown here is derived from an EMBL/GenBank/DDBJ whole genome shotgun (WGS) entry which is preliminary data.</text>
</comment>